<evidence type="ECO:0000259" key="6">
    <source>
        <dbReference type="Pfam" id="PF08281"/>
    </source>
</evidence>
<dbReference type="InterPro" id="IPR013325">
    <property type="entry name" value="RNA_pol_sigma_r2"/>
</dbReference>
<dbReference type="Pfam" id="PF04542">
    <property type="entry name" value="Sigma70_r2"/>
    <property type="match status" value="1"/>
</dbReference>
<dbReference type="RefSeq" id="WP_344334717.1">
    <property type="nucleotide sequence ID" value="NZ_BAAAPZ010000002.1"/>
</dbReference>
<evidence type="ECO:0000256" key="4">
    <source>
        <dbReference type="ARBA" id="ARBA00023163"/>
    </source>
</evidence>
<dbReference type="SUPFAM" id="SSF88659">
    <property type="entry name" value="Sigma3 and sigma4 domains of RNA polymerase sigma factors"/>
    <property type="match status" value="1"/>
</dbReference>
<evidence type="ECO:0000313" key="8">
    <source>
        <dbReference type="EMBL" id="GAA2088766.1"/>
    </source>
</evidence>
<evidence type="ECO:0000259" key="5">
    <source>
        <dbReference type="Pfam" id="PF04542"/>
    </source>
</evidence>
<evidence type="ECO:0000256" key="1">
    <source>
        <dbReference type="ARBA" id="ARBA00010641"/>
    </source>
</evidence>
<dbReference type="InterPro" id="IPR013324">
    <property type="entry name" value="RNA_pol_sigma_r3/r4-like"/>
</dbReference>
<feature type="domain" description="RNA polymerase sigma-70 region 2" evidence="5">
    <location>
        <begin position="32"/>
        <end position="91"/>
    </location>
</feature>
<dbReference type="Proteomes" id="UP001500984">
    <property type="component" value="Unassembled WGS sequence"/>
</dbReference>
<dbReference type="Pfam" id="PF08281">
    <property type="entry name" value="Sigma70_r4_2"/>
    <property type="match status" value="1"/>
</dbReference>
<evidence type="ECO:0000259" key="7">
    <source>
        <dbReference type="Pfam" id="PF20239"/>
    </source>
</evidence>
<dbReference type="InterPro" id="IPR014284">
    <property type="entry name" value="RNA_pol_sigma-70_dom"/>
</dbReference>
<keyword evidence="3" id="KW-0731">Sigma factor</keyword>
<dbReference type="SUPFAM" id="SSF88946">
    <property type="entry name" value="Sigma2 domain of RNA polymerase sigma factors"/>
    <property type="match status" value="1"/>
</dbReference>
<organism evidence="8 9">
    <name type="scientific">Brevibacterium salitolerans</name>
    <dbReference type="NCBI Taxonomy" id="1403566"/>
    <lineage>
        <taxon>Bacteria</taxon>
        <taxon>Bacillati</taxon>
        <taxon>Actinomycetota</taxon>
        <taxon>Actinomycetes</taxon>
        <taxon>Micrococcales</taxon>
        <taxon>Brevibacteriaceae</taxon>
        <taxon>Brevibacterium</taxon>
    </lineage>
</organism>
<keyword evidence="9" id="KW-1185">Reference proteome</keyword>
<dbReference type="Gene3D" id="1.10.1740.10">
    <property type="match status" value="1"/>
</dbReference>
<dbReference type="InterPro" id="IPR036388">
    <property type="entry name" value="WH-like_DNA-bd_sf"/>
</dbReference>
<name>A0ABN2WCN2_9MICO</name>
<proteinExistence type="inferred from homology"/>
<dbReference type="InterPro" id="IPR007627">
    <property type="entry name" value="RNA_pol_sigma70_r2"/>
</dbReference>
<dbReference type="InterPro" id="IPR013249">
    <property type="entry name" value="RNA_pol_sigma70_r4_t2"/>
</dbReference>
<accession>A0ABN2WCN2</accession>
<dbReference type="PANTHER" id="PTHR47756:SF2">
    <property type="entry name" value="BLL6612 PROTEIN"/>
    <property type="match status" value="1"/>
</dbReference>
<dbReference type="InterPro" id="IPR046531">
    <property type="entry name" value="DUF6596"/>
</dbReference>
<evidence type="ECO:0000256" key="3">
    <source>
        <dbReference type="ARBA" id="ARBA00023082"/>
    </source>
</evidence>
<feature type="domain" description="DUF6596" evidence="7">
    <location>
        <begin position="206"/>
        <end position="306"/>
    </location>
</feature>
<dbReference type="PANTHER" id="PTHR47756">
    <property type="entry name" value="BLL6612 PROTEIN-RELATED"/>
    <property type="match status" value="1"/>
</dbReference>
<reference evidence="8 9" key="1">
    <citation type="journal article" date="2019" name="Int. J. Syst. Evol. Microbiol.">
        <title>The Global Catalogue of Microorganisms (GCM) 10K type strain sequencing project: providing services to taxonomists for standard genome sequencing and annotation.</title>
        <authorList>
            <consortium name="The Broad Institute Genomics Platform"/>
            <consortium name="The Broad Institute Genome Sequencing Center for Infectious Disease"/>
            <person name="Wu L."/>
            <person name="Ma J."/>
        </authorList>
    </citation>
    <scope>NUCLEOTIDE SEQUENCE [LARGE SCALE GENOMIC DNA]</scope>
    <source>
        <strain evidence="8 9">JCM 15900</strain>
    </source>
</reference>
<comment type="similarity">
    <text evidence="1">Belongs to the sigma-70 factor family. ECF subfamily.</text>
</comment>
<sequence length="433" mass="46383">MNRTPHGTPSSAAEAQEGARRALAAFGPEARARLLASLARRFGDLGLAEDSLQDAFVQALRTWPKTGVPAAPAAWLMTTARRRALDAVRREGVLAQKLAQLRIEEERAPLTSSGADPAEAALSRSAGPLADDRLVLFFTCAHPALRPEDRVALTLRFVAGLTTEEVAHALLVPTTTMQQRIVRAKKRIRTLGIPFTTPPPAEIRPRLHGVLRVVYLLYAEGYARSTGDTHVRDDLTADAIRLARVLHRSLPTAGEVTGLLGLLLLTEARRPARISAGGVPIPLARQDRERWDAALIAEGIGCAEAAAASAEAGTYAIQAAIAAVHAEAPSAEATDWRQIAVLYRMLEAHEPGPVVRLGRAVALGRAHGAEEGLRRLDALASDPALARFRPFHIARAITLEELGDAEAAARAYRRALSLSGNDAEDEFLTAALD</sequence>
<dbReference type="EMBL" id="BAAAPZ010000002">
    <property type="protein sequence ID" value="GAA2088766.1"/>
    <property type="molecule type" value="Genomic_DNA"/>
</dbReference>
<evidence type="ECO:0000256" key="2">
    <source>
        <dbReference type="ARBA" id="ARBA00023015"/>
    </source>
</evidence>
<evidence type="ECO:0000313" key="9">
    <source>
        <dbReference type="Proteomes" id="UP001500984"/>
    </source>
</evidence>
<dbReference type="NCBIfam" id="TIGR02937">
    <property type="entry name" value="sigma70-ECF"/>
    <property type="match status" value="1"/>
</dbReference>
<comment type="caution">
    <text evidence="8">The sequence shown here is derived from an EMBL/GenBank/DDBJ whole genome shotgun (WGS) entry which is preliminary data.</text>
</comment>
<dbReference type="Gene3D" id="1.10.10.10">
    <property type="entry name" value="Winged helix-like DNA-binding domain superfamily/Winged helix DNA-binding domain"/>
    <property type="match status" value="1"/>
</dbReference>
<feature type="domain" description="RNA polymerase sigma factor 70 region 4 type 2" evidence="6">
    <location>
        <begin position="140"/>
        <end position="188"/>
    </location>
</feature>
<gene>
    <name evidence="8" type="ORF">GCM10009823_04090</name>
</gene>
<dbReference type="Pfam" id="PF20239">
    <property type="entry name" value="DUF6596"/>
    <property type="match status" value="1"/>
</dbReference>
<keyword evidence="2" id="KW-0805">Transcription regulation</keyword>
<protein>
    <submittedName>
        <fullName evidence="8">RNA polymerase sigma factor</fullName>
    </submittedName>
</protein>
<keyword evidence="4" id="KW-0804">Transcription</keyword>